<sequence length="673" mass="72077">MNTSREKGGKNMSSKNITRRDFLKGAAAGALGLAAVSLTGCAVNEAPAANKGIYTPGTYSARVKGYSSYIQVEMTFTADKITDCTIAADGETESIGKAVADELAKLIVEKQSVDVETTATADITVPAIKKAVGNCIAQAQGLAAALNENTDSDSEDWLGEAPEIADSQITSTLDTSLLIIGAGNGGMMAAATAADAKMDFILCEQNETLGDTRHWIGALDTEAMKKAGVTVQKDRLLNEIARYASYKCDMDVIKMWMSNSAEMISYLESLGLSASVNIAHENHVGGNHMEYYVPSIWHTVSAPEGSEFAGAMGCERNRFLEKHIQDLGYQVNYSMTLVRLNQDETGKVTGAIFTDAKGAYVKINAENVILATGGYPGNPKMVKALAPIVNECVTANSYYGPDTGMGIRAGIWAGAKMDTTDAPMIFDRGLVAPGVKAGYVDDGQGNLAFPGTVYQFNPGTQPHLKVNKEGFRFANESCPYDFLNHAASLQTDGVYAAIMDANVTDAILAYDQYGCAQISVNIAKNDGIMPMIESYVEQGLIFKADTIEELAEKLGIPADNLKSTVERYNELCAKGVDEDFGKEAYRMRPVAAAPYYGCFLGGSLLTTCDGLRINRKCQVYDTNHQIIEGLYSIGDCSGSFFAGNYPEYFVGVAVGRTMTQGRVAVKTILGEEL</sequence>
<dbReference type="Pfam" id="PF10518">
    <property type="entry name" value="TAT_signal"/>
    <property type="match status" value="1"/>
</dbReference>
<dbReference type="PANTHER" id="PTHR43400:SF10">
    <property type="entry name" value="3-OXOSTEROID 1-DEHYDROGENASE"/>
    <property type="match status" value="1"/>
</dbReference>
<keyword evidence="5" id="KW-0285">Flavoprotein</keyword>
<dbReference type="PANTHER" id="PTHR43400">
    <property type="entry name" value="FUMARATE REDUCTASE"/>
    <property type="match status" value="1"/>
</dbReference>
<dbReference type="GO" id="GO:0033765">
    <property type="term" value="F:steroid dehydrogenase activity, acting on the CH-CH group of donors"/>
    <property type="evidence" value="ECO:0007669"/>
    <property type="project" value="UniProtKB-ARBA"/>
</dbReference>
<evidence type="ECO:0000256" key="6">
    <source>
        <dbReference type="ARBA" id="ARBA00022827"/>
    </source>
</evidence>
<evidence type="ECO:0000259" key="9">
    <source>
        <dbReference type="SMART" id="SM00900"/>
    </source>
</evidence>
<dbReference type="InterPro" id="IPR003953">
    <property type="entry name" value="FAD-dep_OxRdtase_2_FAD-bd"/>
</dbReference>
<dbReference type="Gene3D" id="3.90.700.10">
    <property type="entry name" value="Succinate dehydrogenase/fumarate reductase flavoprotein, catalytic domain"/>
    <property type="match status" value="1"/>
</dbReference>
<dbReference type="GO" id="GO:0010181">
    <property type="term" value="F:FMN binding"/>
    <property type="evidence" value="ECO:0007669"/>
    <property type="project" value="InterPro"/>
</dbReference>
<dbReference type="InterPro" id="IPR027477">
    <property type="entry name" value="Succ_DH/fumarate_Rdtase_cat_sf"/>
</dbReference>
<dbReference type="InterPro" id="IPR006311">
    <property type="entry name" value="TAT_signal"/>
</dbReference>
<dbReference type="PROSITE" id="PS51318">
    <property type="entry name" value="TAT"/>
    <property type="match status" value="1"/>
</dbReference>
<comment type="caution">
    <text evidence="10">The sequence shown here is derived from an EMBL/GenBank/DDBJ whole genome shotgun (WGS) entry which is preliminary data.</text>
</comment>
<dbReference type="SUPFAM" id="SSF56425">
    <property type="entry name" value="Succinate dehydrogenase/fumarate reductase flavoprotein, catalytic domain"/>
    <property type="match status" value="1"/>
</dbReference>
<evidence type="ECO:0000256" key="4">
    <source>
        <dbReference type="ARBA" id="ARBA00015872"/>
    </source>
</evidence>
<evidence type="ECO:0000256" key="3">
    <source>
        <dbReference type="ARBA" id="ARBA00013137"/>
    </source>
</evidence>
<comment type="catalytic activity">
    <reaction evidence="8">
        <text>dihydrourocanate + A = urocanate + AH2</text>
        <dbReference type="Rhea" id="RHEA:36059"/>
        <dbReference type="ChEBI" id="CHEBI:13193"/>
        <dbReference type="ChEBI" id="CHEBI:17499"/>
        <dbReference type="ChEBI" id="CHEBI:27247"/>
        <dbReference type="ChEBI" id="CHEBI:72991"/>
        <dbReference type="EC" id="1.3.99.33"/>
    </reaction>
</comment>
<dbReference type="AlphaFoldDB" id="A0A412FSR4"/>
<dbReference type="SMART" id="SM00900">
    <property type="entry name" value="FMN_bind"/>
    <property type="match status" value="1"/>
</dbReference>
<comment type="cofactor">
    <cofactor evidence="1">
        <name>FMN</name>
        <dbReference type="ChEBI" id="CHEBI:58210"/>
    </cofactor>
</comment>
<evidence type="ECO:0000256" key="8">
    <source>
        <dbReference type="ARBA" id="ARBA00049922"/>
    </source>
</evidence>
<keyword evidence="6" id="KW-0274">FAD</keyword>
<dbReference type="Pfam" id="PF00890">
    <property type="entry name" value="FAD_binding_2"/>
    <property type="match status" value="1"/>
</dbReference>
<evidence type="ECO:0000313" key="10">
    <source>
        <dbReference type="EMBL" id="RGR71200.1"/>
    </source>
</evidence>
<dbReference type="Gene3D" id="3.50.50.60">
    <property type="entry name" value="FAD/NAD(P)-binding domain"/>
    <property type="match status" value="2"/>
</dbReference>
<dbReference type="Gene3D" id="3.90.1010.20">
    <property type="match status" value="1"/>
</dbReference>
<evidence type="ECO:0000256" key="2">
    <source>
        <dbReference type="ARBA" id="ARBA00001974"/>
    </source>
</evidence>
<dbReference type="InterPro" id="IPR036188">
    <property type="entry name" value="FAD/NAD-bd_sf"/>
</dbReference>
<dbReference type="Proteomes" id="UP000284178">
    <property type="component" value="Unassembled WGS sequence"/>
</dbReference>
<dbReference type="InterPro" id="IPR050315">
    <property type="entry name" value="FAD-oxidoreductase_2"/>
</dbReference>
<keyword evidence="7" id="KW-0560">Oxidoreductase</keyword>
<accession>A0A412FSR4</accession>
<dbReference type="EMBL" id="QRUP01000018">
    <property type="protein sequence ID" value="RGR71200.1"/>
    <property type="molecule type" value="Genomic_DNA"/>
</dbReference>
<dbReference type="GO" id="GO:0008202">
    <property type="term" value="P:steroid metabolic process"/>
    <property type="evidence" value="ECO:0007669"/>
    <property type="project" value="UniProtKB-ARBA"/>
</dbReference>
<evidence type="ECO:0000313" key="11">
    <source>
        <dbReference type="Proteomes" id="UP000284178"/>
    </source>
</evidence>
<dbReference type="Pfam" id="PF04205">
    <property type="entry name" value="FMN_bind"/>
    <property type="match status" value="1"/>
</dbReference>
<reference evidence="10 11" key="1">
    <citation type="submission" date="2018-08" db="EMBL/GenBank/DDBJ databases">
        <title>A genome reference for cultivated species of the human gut microbiota.</title>
        <authorList>
            <person name="Zou Y."/>
            <person name="Xue W."/>
            <person name="Luo G."/>
        </authorList>
    </citation>
    <scope>NUCLEOTIDE SEQUENCE [LARGE SCALE GENOMIC DNA]</scope>
    <source>
        <strain evidence="10 11">AF24-29</strain>
    </source>
</reference>
<evidence type="ECO:0000256" key="7">
    <source>
        <dbReference type="ARBA" id="ARBA00023002"/>
    </source>
</evidence>
<comment type="cofactor">
    <cofactor evidence="2">
        <name>FAD</name>
        <dbReference type="ChEBI" id="CHEBI:57692"/>
    </cofactor>
</comment>
<dbReference type="InterPro" id="IPR019546">
    <property type="entry name" value="TAT_signal_bac_arc"/>
</dbReference>
<gene>
    <name evidence="10" type="ORF">DWY25_13145</name>
</gene>
<protein>
    <recommendedName>
        <fullName evidence="4">Urocanate reductase</fullName>
        <ecNumber evidence="3">1.3.99.33</ecNumber>
    </recommendedName>
</protein>
<dbReference type="EC" id="1.3.99.33" evidence="3"/>
<dbReference type="SUPFAM" id="SSF51905">
    <property type="entry name" value="FAD/NAD(P)-binding domain"/>
    <property type="match status" value="1"/>
</dbReference>
<evidence type="ECO:0000256" key="1">
    <source>
        <dbReference type="ARBA" id="ARBA00001917"/>
    </source>
</evidence>
<dbReference type="GO" id="GO:0016020">
    <property type="term" value="C:membrane"/>
    <property type="evidence" value="ECO:0007669"/>
    <property type="project" value="InterPro"/>
</dbReference>
<dbReference type="NCBIfam" id="TIGR01409">
    <property type="entry name" value="TAT_signal_seq"/>
    <property type="match status" value="1"/>
</dbReference>
<name>A0A412FSR4_9FIRM</name>
<feature type="domain" description="FMN-binding" evidence="9">
    <location>
        <begin position="65"/>
        <end position="139"/>
    </location>
</feature>
<dbReference type="InterPro" id="IPR007329">
    <property type="entry name" value="FMN-bd"/>
</dbReference>
<proteinExistence type="predicted"/>
<keyword evidence="11" id="KW-1185">Reference proteome</keyword>
<organism evidence="10 11">
    <name type="scientific">Holdemania filiformis</name>
    <dbReference type="NCBI Taxonomy" id="61171"/>
    <lineage>
        <taxon>Bacteria</taxon>
        <taxon>Bacillati</taxon>
        <taxon>Bacillota</taxon>
        <taxon>Erysipelotrichia</taxon>
        <taxon>Erysipelotrichales</taxon>
        <taxon>Erysipelotrichaceae</taxon>
        <taxon>Holdemania</taxon>
    </lineage>
</organism>
<evidence type="ECO:0000256" key="5">
    <source>
        <dbReference type="ARBA" id="ARBA00022630"/>
    </source>
</evidence>